<dbReference type="PANTHER" id="PTHR31649:SF1">
    <property type="entry name" value="FARNESOIC ACID O-METHYL TRANSFERASE DOMAIN-CONTAINING PROTEIN"/>
    <property type="match status" value="1"/>
</dbReference>
<proteinExistence type="predicted"/>
<evidence type="ECO:0000313" key="2">
    <source>
        <dbReference type="Proteomes" id="UP000504627"/>
    </source>
</evidence>
<protein>
    <submittedName>
        <fullName evidence="3">Natterin-3-like</fullName>
    </submittedName>
</protein>
<feature type="chain" id="PRO_5030156833" evidence="1">
    <location>
        <begin position="22"/>
        <end position="369"/>
    </location>
</feature>
<dbReference type="Proteomes" id="UP000504627">
    <property type="component" value="Unplaced"/>
</dbReference>
<dbReference type="AlphaFoldDB" id="A0A6J2G3C2"/>
<gene>
    <name evidence="3" type="primary">LOC113984186</name>
</gene>
<reference evidence="3" key="1">
    <citation type="submission" date="2025-08" db="UniProtKB">
        <authorList>
            <consortium name="RefSeq"/>
        </authorList>
    </citation>
    <scope>IDENTIFICATION</scope>
    <source>
        <tissue evidence="3">Muscle</tissue>
    </source>
</reference>
<organism evidence="2 3">
    <name type="scientific">Pipra filicauda</name>
    <name type="common">Wire-tailed manakin</name>
    <dbReference type="NCBI Taxonomy" id="649802"/>
    <lineage>
        <taxon>Eukaryota</taxon>
        <taxon>Metazoa</taxon>
        <taxon>Chordata</taxon>
        <taxon>Craniata</taxon>
        <taxon>Vertebrata</taxon>
        <taxon>Euteleostomi</taxon>
        <taxon>Archelosauria</taxon>
        <taxon>Archosauria</taxon>
        <taxon>Dinosauria</taxon>
        <taxon>Saurischia</taxon>
        <taxon>Theropoda</taxon>
        <taxon>Coelurosauria</taxon>
        <taxon>Aves</taxon>
        <taxon>Neognathae</taxon>
        <taxon>Neoaves</taxon>
        <taxon>Telluraves</taxon>
        <taxon>Australaves</taxon>
        <taxon>Passeriformes</taxon>
        <taxon>Pipridae</taxon>
        <taxon>Pipra</taxon>
    </lineage>
</organism>
<name>A0A6J2G3C2_9PASS</name>
<keyword evidence="2" id="KW-1185">Reference proteome</keyword>
<dbReference type="SMART" id="SM00696">
    <property type="entry name" value="DM9"/>
    <property type="match status" value="1"/>
</dbReference>
<keyword evidence="1" id="KW-0732">Signal</keyword>
<accession>A0A6J2G3C2</accession>
<dbReference type="InterPro" id="IPR006616">
    <property type="entry name" value="DM9_repeat"/>
</dbReference>
<dbReference type="RefSeq" id="XP_027569791.1">
    <property type="nucleotide sequence ID" value="XM_027713990.2"/>
</dbReference>
<sequence>MMPLLQIFLLLLGLGILGILGIPAVEVPGSRLLDALNTPIRKRDQGPPSHLKWEPFQGRLPPDAVSSWNRHTGHLEFICSTMELGCNSGSYDPVRGPYCSFPNRGQEKHTSNFNILVNAGGFEALDWVDDSFGTVPENAVESCPSVDVFVGRSRDGLGKVSKEHRALFVALGGEEVWYKWYQVLVVKTGPSDISIVGVAYNLSTALEHSEDVVLAEALVQNEGCGAAPGSTFLEEATETEHTWRSDHPALATVRGTLRAAPLVLTGTGWAAANATSLPWVGGASIAKFVSHGPHEVQEEVPARSECTAVLRGRRRDLQVIFTAQLRREFRDGFQHSVGVTGWAQTRVVTGVSARIEQCRELARVPPCPA</sequence>
<dbReference type="InParanoid" id="A0A6J2G3C2"/>
<evidence type="ECO:0000256" key="1">
    <source>
        <dbReference type="SAM" id="SignalP"/>
    </source>
</evidence>
<dbReference type="Pfam" id="PF11901">
    <property type="entry name" value="DM9"/>
    <property type="match status" value="1"/>
</dbReference>
<feature type="signal peptide" evidence="1">
    <location>
        <begin position="1"/>
        <end position="21"/>
    </location>
</feature>
<dbReference type="GeneID" id="113984186"/>
<evidence type="ECO:0000313" key="3">
    <source>
        <dbReference type="RefSeq" id="XP_027569791.1"/>
    </source>
</evidence>
<dbReference type="PANTHER" id="PTHR31649">
    <property type="entry name" value="AGAP009604-PA"/>
    <property type="match status" value="1"/>
</dbReference>
<dbReference type="CDD" id="cd20220">
    <property type="entry name" value="PFM_natterin-3-like"/>
    <property type="match status" value="1"/>
</dbReference>